<protein>
    <submittedName>
        <fullName evidence="9">Importin-alpha export receptor</fullName>
    </submittedName>
</protein>
<comment type="subcellular location">
    <subcellularLocation>
        <location evidence="2">Cytoplasm</location>
    </subcellularLocation>
    <subcellularLocation>
        <location evidence="1">Nucleus</location>
    </subcellularLocation>
</comment>
<proteinExistence type="inferred from homology"/>
<dbReference type="InterPro" id="IPR005043">
    <property type="entry name" value="XPO2_C"/>
</dbReference>
<dbReference type="GO" id="GO:0006611">
    <property type="term" value="P:protein export from nucleus"/>
    <property type="evidence" value="ECO:0007669"/>
    <property type="project" value="TreeGrafter"/>
</dbReference>
<dbReference type="InterPro" id="IPR013713">
    <property type="entry name" value="XPO2_central"/>
</dbReference>
<comment type="similarity">
    <text evidence="3">Belongs to the XPO2/CSE1 family.</text>
</comment>
<dbReference type="Pfam" id="PF08506">
    <property type="entry name" value="Cse1"/>
    <property type="match status" value="1"/>
</dbReference>
<dbReference type="SUPFAM" id="SSF48371">
    <property type="entry name" value="ARM repeat"/>
    <property type="match status" value="1"/>
</dbReference>
<dbReference type="GO" id="GO:0005635">
    <property type="term" value="C:nuclear envelope"/>
    <property type="evidence" value="ECO:0007669"/>
    <property type="project" value="TreeGrafter"/>
</dbReference>
<reference evidence="9 10" key="1">
    <citation type="submission" date="2024-01" db="EMBL/GenBank/DDBJ databases">
        <title>A draft genome for a cacao thread blight-causing isolate of Paramarasmius palmivorus.</title>
        <authorList>
            <person name="Baruah I.K."/>
            <person name="Bukari Y."/>
            <person name="Amoako-Attah I."/>
            <person name="Meinhardt L.W."/>
            <person name="Bailey B.A."/>
            <person name="Cohen S.P."/>
        </authorList>
    </citation>
    <scope>NUCLEOTIDE SEQUENCE [LARGE SCALE GENOMIC DNA]</scope>
    <source>
        <strain evidence="9 10">GH-12</strain>
    </source>
</reference>
<evidence type="ECO:0000256" key="4">
    <source>
        <dbReference type="ARBA" id="ARBA00022448"/>
    </source>
</evidence>
<evidence type="ECO:0000256" key="3">
    <source>
        <dbReference type="ARBA" id="ARBA00008669"/>
    </source>
</evidence>
<keyword evidence="6" id="KW-0653">Protein transport</keyword>
<dbReference type="PANTHER" id="PTHR10997">
    <property type="entry name" value="IMPORTIN-7, 8, 11"/>
    <property type="match status" value="1"/>
</dbReference>
<dbReference type="Pfam" id="PF03810">
    <property type="entry name" value="IBN_N"/>
    <property type="match status" value="1"/>
</dbReference>
<dbReference type="InterPro" id="IPR011989">
    <property type="entry name" value="ARM-like"/>
</dbReference>
<dbReference type="GO" id="GO:0031267">
    <property type="term" value="F:small GTPase binding"/>
    <property type="evidence" value="ECO:0007669"/>
    <property type="project" value="InterPro"/>
</dbReference>
<dbReference type="GO" id="GO:0005049">
    <property type="term" value="F:nuclear export signal receptor activity"/>
    <property type="evidence" value="ECO:0007669"/>
    <property type="project" value="TreeGrafter"/>
</dbReference>
<dbReference type="Pfam" id="PF03378">
    <property type="entry name" value="CAS_CSE1"/>
    <property type="match status" value="1"/>
</dbReference>
<name>A0AAW0B1G9_9AGAR</name>
<accession>A0AAW0B1G9</accession>
<evidence type="ECO:0000259" key="8">
    <source>
        <dbReference type="PROSITE" id="PS50166"/>
    </source>
</evidence>
<evidence type="ECO:0000256" key="2">
    <source>
        <dbReference type="ARBA" id="ARBA00004496"/>
    </source>
</evidence>
<dbReference type="SMART" id="SM00913">
    <property type="entry name" value="IBN_N"/>
    <property type="match status" value="1"/>
</dbReference>
<evidence type="ECO:0000256" key="1">
    <source>
        <dbReference type="ARBA" id="ARBA00004123"/>
    </source>
</evidence>
<dbReference type="GO" id="GO:0005829">
    <property type="term" value="C:cytosol"/>
    <property type="evidence" value="ECO:0007669"/>
    <property type="project" value="TreeGrafter"/>
</dbReference>
<dbReference type="Proteomes" id="UP001383192">
    <property type="component" value="Unassembled WGS sequence"/>
</dbReference>
<dbReference type="PROSITE" id="PS50166">
    <property type="entry name" value="IMPORTIN_B_NT"/>
    <property type="match status" value="1"/>
</dbReference>
<dbReference type="InterPro" id="IPR001494">
    <property type="entry name" value="Importin-beta_N"/>
</dbReference>
<keyword evidence="9" id="KW-0675">Receptor</keyword>
<organism evidence="9 10">
    <name type="scientific">Paramarasmius palmivorus</name>
    <dbReference type="NCBI Taxonomy" id="297713"/>
    <lineage>
        <taxon>Eukaryota</taxon>
        <taxon>Fungi</taxon>
        <taxon>Dikarya</taxon>
        <taxon>Basidiomycota</taxon>
        <taxon>Agaricomycotina</taxon>
        <taxon>Agaricomycetes</taxon>
        <taxon>Agaricomycetidae</taxon>
        <taxon>Agaricales</taxon>
        <taxon>Marasmiineae</taxon>
        <taxon>Marasmiaceae</taxon>
        <taxon>Paramarasmius</taxon>
    </lineage>
</organism>
<gene>
    <name evidence="9" type="primary">CSE1_14</name>
    <name evidence="9" type="ORF">VNI00_018340</name>
</gene>
<evidence type="ECO:0000256" key="7">
    <source>
        <dbReference type="ARBA" id="ARBA00023242"/>
    </source>
</evidence>
<evidence type="ECO:0000313" key="9">
    <source>
        <dbReference type="EMBL" id="KAK7018654.1"/>
    </source>
</evidence>
<evidence type="ECO:0000256" key="6">
    <source>
        <dbReference type="ARBA" id="ARBA00022927"/>
    </source>
</evidence>
<keyword evidence="7" id="KW-0539">Nucleus</keyword>
<dbReference type="InterPro" id="IPR016024">
    <property type="entry name" value="ARM-type_fold"/>
</dbReference>
<sequence length="1018" mass="112263">MADLPTLLLASLNPGTRKQAEQNLNALSEQPGFLSHLLTLVLNQSQDRAVRLSASVYLKNLVKLRWEEDVQPLAEQDKATLRSQLVPAMLQFSAPQDKGIRAQVAESVALIAELDFPSKWPDLIDQLVGSLQTSDSNTILGVLHTAHSIFRQWRAHVRSDQLFTEINLVISKFMNPFLDLFRRTATHLLKTALPTPEKSVQTQCMILLVEIYHDFTCQDIPPAIEDTHKEFFTGESGWFPMFMAWDPDDLRNNDPDEPTPSLPSQLKRVILEVVEASAALSPQRLFVKLYTEQLLESNAVPAFVQGVWSLVGSNRLTSVSDDPLVSQCLRFLSTAIRSGHYTQLFTTTETISTLVEGVVIPNVSLRQHELEQFEDDPLEFIRLDLSIGGAGAGGAGVSNEGVTRRQAAADVVKALVGTGGGEGEKITTSIVGNWIERGLAEYAQSGKSADGEGWKAKDSAIYLLTALASRGATTQHGVTSTNALVDVVKFFSDHVYEDLQAQGNVHPILQVDAIRFLYTFRNQLTKQQLLSVLPLLARHLQSDNYVTYTYAAITIERVLAIRQPGQSQMLFTQTDIHETANDLINALLSKIEAAGTPEKVAENDHLMKCVMRVIVTARQSLSPNYQALLKRFVDILGVISRNPSNPKFDQYIFESISALMRFVVAGDASALATFEGVLFGPFTVILQNDIDQYIPYTFQVLAQMLSLHNESTVPSEYEALLPFLLTPGVWAQKGSIPGLVKLLKAYLKRGASAMVSRGQIASVLAVAQQRLIPSRVNDVWGIELLMGVVSYVSPSDLKQYFKAVLMTLLTRMQTSKTDNYVYLFVKFLLYTAALDIDGLGPDYVIGGVEEIQAGLWAQITSNFVIPQVPKMQQKDKKVVEVGMIKLLFRSERFIQPPSIQAWPAAFESLIKLFGPPGTTLKETKSSSGTDDDAFVAMTAIDEEEQSAGYQAAYSRLAASESVDIDPVAYVGDPEKFLGEEMVRFSKQGGGRLRELLSQCNPQVVGPVIQSLARAGYAI</sequence>
<keyword evidence="10" id="KW-1185">Reference proteome</keyword>
<feature type="domain" description="Importin N-terminal" evidence="8">
    <location>
        <begin position="20"/>
        <end position="91"/>
    </location>
</feature>
<evidence type="ECO:0000256" key="5">
    <source>
        <dbReference type="ARBA" id="ARBA00022490"/>
    </source>
</evidence>
<dbReference type="Gene3D" id="1.25.10.10">
    <property type="entry name" value="Leucine-rich Repeat Variant"/>
    <property type="match status" value="1"/>
</dbReference>
<dbReference type="EMBL" id="JAYKXP010000226">
    <property type="protein sequence ID" value="KAK7018654.1"/>
    <property type="molecule type" value="Genomic_DNA"/>
</dbReference>
<keyword evidence="5" id="KW-0963">Cytoplasm</keyword>
<evidence type="ECO:0000313" key="10">
    <source>
        <dbReference type="Proteomes" id="UP001383192"/>
    </source>
</evidence>
<dbReference type="GO" id="GO:0006606">
    <property type="term" value="P:protein import into nucleus"/>
    <property type="evidence" value="ECO:0007669"/>
    <property type="project" value="TreeGrafter"/>
</dbReference>
<dbReference type="AlphaFoldDB" id="A0AAW0B1G9"/>
<keyword evidence="4" id="KW-0813">Transport</keyword>
<comment type="caution">
    <text evidence="9">The sequence shown here is derived from an EMBL/GenBank/DDBJ whole genome shotgun (WGS) entry which is preliminary data.</text>
</comment>
<dbReference type="PANTHER" id="PTHR10997:SF8">
    <property type="entry name" value="EXPORTIN-2"/>
    <property type="match status" value="1"/>
</dbReference>